<keyword evidence="2" id="KW-1185">Reference proteome</keyword>
<dbReference type="AlphaFoldDB" id="A0A246B6D0"/>
<dbReference type="RefSeq" id="WP_031503014.1">
    <property type="nucleotide sequence ID" value="NZ_JASZ02000077.1"/>
</dbReference>
<name>A0A246B6D0_9FLAO</name>
<reference evidence="1 2" key="1">
    <citation type="submission" date="2017-05" db="EMBL/GenBank/DDBJ databases">
        <title>Genome of Chryseobacterium haifense.</title>
        <authorList>
            <person name="Newman J.D."/>
        </authorList>
    </citation>
    <scope>NUCLEOTIDE SEQUENCE [LARGE SCALE GENOMIC DNA]</scope>
    <source>
        <strain evidence="1 2">DSM 19056</strain>
    </source>
</reference>
<evidence type="ECO:0008006" key="3">
    <source>
        <dbReference type="Google" id="ProtNLM"/>
    </source>
</evidence>
<evidence type="ECO:0000313" key="2">
    <source>
        <dbReference type="Proteomes" id="UP000197587"/>
    </source>
</evidence>
<proteinExistence type="predicted"/>
<accession>A0A246B6D0</accession>
<dbReference type="EMBL" id="JASZ02000077">
    <property type="protein sequence ID" value="OWK96935.1"/>
    <property type="molecule type" value="Genomic_DNA"/>
</dbReference>
<sequence>MKFINNQLLKIFFFLFFSLSFSQIDNDNKLLGEFTYLFQYKPNTLNPNHIVQELFTFQISQDKAFFISENKLKFDSIFISQFKTNKTNIDMRNFPNKPTSKFLIIQTSDGSNYYERIGRSVLFYNSPIIKDWKLSTENKKINGIECKKAEVRYKGRDWTAWYSTALPFPYGPYKFNGLPGLIIKITDKTGDYDFELVKSVASSNLKGMTVSVNKMHYEKAKQVTKSELIQARKNFRENIKYELENTGTSFSNKIERNRIDERDKKGYNPIELED</sequence>
<dbReference type="Pfam" id="PF09697">
    <property type="entry name" value="Porph_ging"/>
    <property type="match status" value="1"/>
</dbReference>
<organism evidence="1 2">
    <name type="scientific">Kaistella haifensis DSM 19056</name>
    <dbReference type="NCBI Taxonomy" id="1450526"/>
    <lineage>
        <taxon>Bacteria</taxon>
        <taxon>Pseudomonadati</taxon>
        <taxon>Bacteroidota</taxon>
        <taxon>Flavobacteriia</taxon>
        <taxon>Flavobacteriales</taxon>
        <taxon>Weeksellaceae</taxon>
        <taxon>Chryseobacterium group</taxon>
        <taxon>Kaistella</taxon>
    </lineage>
</organism>
<dbReference type="NCBIfam" id="TIGR01200">
    <property type="entry name" value="GLPGLI"/>
    <property type="match status" value="1"/>
</dbReference>
<dbReference type="Proteomes" id="UP000197587">
    <property type="component" value="Unassembled WGS sequence"/>
</dbReference>
<protein>
    <recommendedName>
        <fullName evidence="3">GLPGLI family protein</fullName>
    </recommendedName>
</protein>
<evidence type="ECO:0000313" key="1">
    <source>
        <dbReference type="EMBL" id="OWK96935.1"/>
    </source>
</evidence>
<gene>
    <name evidence="1" type="ORF">AP75_13880</name>
</gene>
<comment type="caution">
    <text evidence="1">The sequence shown here is derived from an EMBL/GenBank/DDBJ whole genome shotgun (WGS) entry which is preliminary data.</text>
</comment>
<dbReference type="InterPro" id="IPR005901">
    <property type="entry name" value="GLPGLI"/>
</dbReference>